<dbReference type="GO" id="GO:0030638">
    <property type="term" value="P:polyketide metabolic process"/>
    <property type="evidence" value="ECO:0007669"/>
    <property type="project" value="InterPro"/>
</dbReference>
<evidence type="ECO:0000313" key="1">
    <source>
        <dbReference type="EMBL" id="MBB5318234.1"/>
    </source>
</evidence>
<comment type="caution">
    <text evidence="1">The sequence shown here is derived from an EMBL/GenBank/DDBJ whole genome shotgun (WGS) entry which is preliminary data.</text>
</comment>
<gene>
    <name evidence="1" type="ORF">HDF09_002931</name>
</gene>
<dbReference type="PANTHER" id="PTHR38436">
    <property type="entry name" value="POLYKETIDE CYCLASE SNOAL-LIKE DOMAIN"/>
    <property type="match status" value="1"/>
</dbReference>
<proteinExistence type="predicted"/>
<dbReference type="InterPro" id="IPR009959">
    <property type="entry name" value="Cyclase_SnoaL-like"/>
</dbReference>
<dbReference type="Proteomes" id="UP000568106">
    <property type="component" value="Unassembled WGS sequence"/>
</dbReference>
<organism evidence="1 2">
    <name type="scientific">Tunturiibacter empetritectus</name>
    <dbReference type="NCBI Taxonomy" id="3069691"/>
    <lineage>
        <taxon>Bacteria</taxon>
        <taxon>Pseudomonadati</taxon>
        <taxon>Acidobacteriota</taxon>
        <taxon>Terriglobia</taxon>
        <taxon>Terriglobales</taxon>
        <taxon>Acidobacteriaceae</taxon>
        <taxon>Tunturiibacter</taxon>
    </lineage>
</organism>
<dbReference type="GO" id="GO:0016853">
    <property type="term" value="F:isomerase activity"/>
    <property type="evidence" value="ECO:0007669"/>
    <property type="project" value="UniProtKB-KW"/>
</dbReference>
<accession>A0A7W8IJE1</accession>
<evidence type="ECO:0000313" key="2">
    <source>
        <dbReference type="Proteomes" id="UP000568106"/>
    </source>
</evidence>
<dbReference type="SUPFAM" id="SSF54427">
    <property type="entry name" value="NTF2-like"/>
    <property type="match status" value="1"/>
</dbReference>
<dbReference type="AlphaFoldDB" id="A0A7W8IJE1"/>
<dbReference type="Gene3D" id="3.10.450.50">
    <property type="match status" value="1"/>
</dbReference>
<sequence length="157" mass="17480">MTTDDKQLMENKHIVQRFVEECWNQGKMDSIGELVASGCKLHDPVFPALTSGADNLKRHLEMCRIGFPDLRSSIDDTIAERNEVVHHWTIRGTHKGQFLGLAPTNRTATVSGTSIHRIEGGKIVEQWSDWNLMTLMEQLGVSAAPKTTAPKAESKQA</sequence>
<dbReference type="InterPro" id="IPR032710">
    <property type="entry name" value="NTF2-like_dom_sf"/>
</dbReference>
<dbReference type="Pfam" id="PF07366">
    <property type="entry name" value="SnoaL"/>
    <property type="match status" value="1"/>
</dbReference>
<protein>
    <submittedName>
        <fullName evidence="1">Steroid delta-isomerase-like uncharacterized protein</fullName>
    </submittedName>
</protein>
<dbReference type="EMBL" id="JACHDY010000004">
    <property type="protein sequence ID" value="MBB5318234.1"/>
    <property type="molecule type" value="Genomic_DNA"/>
</dbReference>
<keyword evidence="2" id="KW-1185">Reference proteome</keyword>
<reference evidence="1" key="1">
    <citation type="submission" date="2020-08" db="EMBL/GenBank/DDBJ databases">
        <title>Genomic Encyclopedia of Type Strains, Phase IV (KMG-V): Genome sequencing to study the core and pangenomes of soil and plant-associated prokaryotes.</title>
        <authorList>
            <person name="Whitman W."/>
        </authorList>
    </citation>
    <scope>NUCLEOTIDE SEQUENCE [LARGE SCALE GENOMIC DNA]</scope>
    <source>
        <strain evidence="1">M8UP27</strain>
    </source>
</reference>
<dbReference type="PANTHER" id="PTHR38436:SF1">
    <property type="entry name" value="ESTER CYCLASE"/>
    <property type="match status" value="1"/>
</dbReference>
<name>A0A7W8IJE1_9BACT</name>